<accession>A0ABQ6E5H8</accession>
<comment type="caution">
    <text evidence="1">The sequence shown here is derived from an EMBL/GenBank/DDBJ whole genome shotgun (WGS) entry which is preliminary data.</text>
</comment>
<gene>
    <name evidence="1" type="ORF">GCM10007916_34410</name>
</gene>
<dbReference type="Proteomes" id="UP001157353">
    <property type="component" value="Unassembled WGS sequence"/>
</dbReference>
<organism evidence="1 2">
    <name type="scientific">Psychromonas marina</name>
    <dbReference type="NCBI Taxonomy" id="88364"/>
    <lineage>
        <taxon>Bacteria</taxon>
        <taxon>Pseudomonadati</taxon>
        <taxon>Pseudomonadota</taxon>
        <taxon>Gammaproteobacteria</taxon>
        <taxon>Alteromonadales</taxon>
        <taxon>Psychromonadaceae</taxon>
        <taxon>Psychromonas</taxon>
    </lineage>
</organism>
<protein>
    <submittedName>
        <fullName evidence="1">Uncharacterized protein</fullName>
    </submittedName>
</protein>
<dbReference type="EMBL" id="BSPQ01000021">
    <property type="protein sequence ID" value="GLS92370.1"/>
    <property type="molecule type" value="Genomic_DNA"/>
</dbReference>
<evidence type="ECO:0000313" key="2">
    <source>
        <dbReference type="Proteomes" id="UP001157353"/>
    </source>
</evidence>
<evidence type="ECO:0000313" key="1">
    <source>
        <dbReference type="EMBL" id="GLS92370.1"/>
    </source>
</evidence>
<keyword evidence="2" id="KW-1185">Reference proteome</keyword>
<sequence length="53" mass="6396">MHTCKYCGEPLPILKHHRSLKERLFTHRNEEKYKCVNCQKMTFKAVKFNEALD</sequence>
<proteinExistence type="predicted"/>
<name>A0ABQ6E5H8_9GAMM</name>
<reference evidence="2" key="1">
    <citation type="journal article" date="2019" name="Int. J. Syst. Evol. Microbiol.">
        <title>The Global Catalogue of Microorganisms (GCM) 10K type strain sequencing project: providing services to taxonomists for standard genome sequencing and annotation.</title>
        <authorList>
            <consortium name="The Broad Institute Genomics Platform"/>
            <consortium name="The Broad Institute Genome Sequencing Center for Infectious Disease"/>
            <person name="Wu L."/>
            <person name="Ma J."/>
        </authorList>
    </citation>
    <scope>NUCLEOTIDE SEQUENCE [LARGE SCALE GENOMIC DNA]</scope>
    <source>
        <strain evidence="2">NBRC 103166</strain>
    </source>
</reference>